<name>A0ABM3WPD6_ERIEU</name>
<dbReference type="PANTHER" id="PTHR47528:SF1">
    <property type="entry name" value="PARALEMMIN-3"/>
    <property type="match status" value="1"/>
</dbReference>
<accession>A0ABM3WPD6</accession>
<proteinExistence type="predicted"/>
<sequence>MALESQLWAPATFMPMAESSLYRQRLEVIAEKRRLQEGIRAARRELEEEKLRVERLKRKNLRERWLMDGAAEGPKQQGPLSEDPQPPQDHRAQVRIRHLEDSLFTLQSQLQLLQAASTGALHKPSARPWRRQGPRPLSQPLLEATPEAGQTDQEKRASLPLGVGDMSPESPSPTLELRDEAARRGPLEANGPRPPAAAGEGGCMVEVVWAGLRDPGVFEAAGPTLEARVEALVQEAIGERPEAGSPELPCWVKGAGGMEVVWEGVGGPEAGDTEAPAGSRSPRLQEGSFIWVEKTGLSEDWEELPVGSQRPGDEIPLGESWEERRRREEGGGEGKRDATEEVLVAEREGGEKSQEERGGEKLQTEREGDKSWEEREGSEGALETQPEGGEEGDMTHTEQTGEKGLEVEKTLGMKDPPKTQENEVTQTGSPPGGPREEPRPEEKLEGSLEEKAASSKPHPTAEGPSGDTAPLPAETPGPLPQAPECQPLLEAEGARAAVPSYAPARQPEPGASPEGQEPKQKTCQCCVLM</sequence>
<feature type="coiled-coil region" evidence="2">
    <location>
        <begin position="29"/>
        <end position="64"/>
    </location>
</feature>
<feature type="region of interest" description="Disordered" evidence="3">
    <location>
        <begin position="65"/>
        <end position="91"/>
    </location>
</feature>
<dbReference type="Proteomes" id="UP001652624">
    <property type="component" value="Chromosome 23"/>
</dbReference>
<dbReference type="GeneID" id="132535674"/>
<dbReference type="InterPro" id="IPR004965">
    <property type="entry name" value="Paralemmin"/>
</dbReference>
<evidence type="ECO:0000256" key="3">
    <source>
        <dbReference type="SAM" id="MobiDB-lite"/>
    </source>
</evidence>
<dbReference type="PANTHER" id="PTHR47528">
    <property type="entry name" value="PARALEMMIN-3"/>
    <property type="match status" value="1"/>
</dbReference>
<feature type="region of interest" description="Disordered" evidence="3">
    <location>
        <begin position="119"/>
        <end position="176"/>
    </location>
</feature>
<reference evidence="5" key="1">
    <citation type="submission" date="2025-08" db="UniProtKB">
        <authorList>
            <consortium name="RefSeq"/>
        </authorList>
    </citation>
    <scope>IDENTIFICATION</scope>
</reference>
<feature type="region of interest" description="Disordered" evidence="3">
    <location>
        <begin position="268"/>
        <end position="287"/>
    </location>
</feature>
<dbReference type="Pfam" id="PF03285">
    <property type="entry name" value="Paralemmin"/>
    <property type="match status" value="1"/>
</dbReference>
<feature type="compositionally biased region" description="Basic residues" evidence="3">
    <location>
        <begin position="124"/>
        <end position="133"/>
    </location>
</feature>
<keyword evidence="4" id="KW-1185">Reference proteome</keyword>
<evidence type="ECO:0000313" key="4">
    <source>
        <dbReference type="Proteomes" id="UP001652624"/>
    </source>
</evidence>
<evidence type="ECO:0000256" key="1">
    <source>
        <dbReference type="ARBA" id="ARBA00023054"/>
    </source>
</evidence>
<feature type="region of interest" description="Disordered" evidence="3">
    <location>
        <begin position="302"/>
        <end position="529"/>
    </location>
</feature>
<keyword evidence="1 2" id="KW-0175">Coiled coil</keyword>
<evidence type="ECO:0000256" key="2">
    <source>
        <dbReference type="SAM" id="Coils"/>
    </source>
</evidence>
<protein>
    <submittedName>
        <fullName evidence="5">Paralemmin-3</fullName>
    </submittedName>
</protein>
<dbReference type="InterPro" id="IPR024149">
    <property type="entry name" value="Paralemmin-3"/>
</dbReference>
<feature type="compositionally biased region" description="Basic and acidic residues" evidence="3">
    <location>
        <begin position="321"/>
        <end position="378"/>
    </location>
</feature>
<dbReference type="RefSeq" id="XP_060038438.1">
    <property type="nucleotide sequence ID" value="XM_060182455.1"/>
</dbReference>
<evidence type="ECO:0000313" key="5">
    <source>
        <dbReference type="RefSeq" id="XP_060038438.1"/>
    </source>
</evidence>
<feature type="compositionally biased region" description="Basic and acidic residues" evidence="3">
    <location>
        <begin position="393"/>
        <end position="421"/>
    </location>
</feature>
<gene>
    <name evidence="5" type="primary">PALM3</name>
</gene>
<organism evidence="4 5">
    <name type="scientific">Erinaceus europaeus</name>
    <name type="common">Western European hedgehog</name>
    <dbReference type="NCBI Taxonomy" id="9365"/>
    <lineage>
        <taxon>Eukaryota</taxon>
        <taxon>Metazoa</taxon>
        <taxon>Chordata</taxon>
        <taxon>Craniata</taxon>
        <taxon>Vertebrata</taxon>
        <taxon>Euteleostomi</taxon>
        <taxon>Mammalia</taxon>
        <taxon>Eutheria</taxon>
        <taxon>Laurasiatheria</taxon>
        <taxon>Eulipotyphla</taxon>
        <taxon>Erinaceidae</taxon>
        <taxon>Erinaceinae</taxon>
        <taxon>Erinaceus</taxon>
    </lineage>
</organism>
<feature type="compositionally biased region" description="Basic and acidic residues" evidence="3">
    <location>
        <begin position="434"/>
        <end position="453"/>
    </location>
</feature>